<dbReference type="InterPro" id="IPR011032">
    <property type="entry name" value="GroES-like_sf"/>
</dbReference>
<dbReference type="Pfam" id="PF08240">
    <property type="entry name" value="ADH_N"/>
    <property type="match status" value="1"/>
</dbReference>
<dbReference type="AlphaFoldDB" id="A0A2M7S4F2"/>
<dbReference type="InterPro" id="IPR036291">
    <property type="entry name" value="NAD(P)-bd_dom_sf"/>
</dbReference>
<dbReference type="Pfam" id="PF00107">
    <property type="entry name" value="ADH_zinc_N"/>
    <property type="match status" value="1"/>
</dbReference>
<dbReference type="Gene3D" id="3.40.50.720">
    <property type="entry name" value="NAD(P)-binding Rossmann-like Domain"/>
    <property type="match status" value="1"/>
</dbReference>
<keyword evidence="2 4" id="KW-0862">Zinc</keyword>
<evidence type="ECO:0000256" key="2">
    <source>
        <dbReference type="ARBA" id="ARBA00022833"/>
    </source>
</evidence>
<accession>A0A2M7S4F2</accession>
<dbReference type="SMART" id="SM00829">
    <property type="entry name" value="PKS_ER"/>
    <property type="match status" value="1"/>
</dbReference>
<evidence type="ECO:0000313" key="7">
    <source>
        <dbReference type="Proteomes" id="UP000229307"/>
    </source>
</evidence>
<dbReference type="PANTHER" id="PTHR43401">
    <property type="entry name" value="L-THREONINE 3-DEHYDROGENASE"/>
    <property type="match status" value="1"/>
</dbReference>
<dbReference type="GO" id="GO:0016491">
    <property type="term" value="F:oxidoreductase activity"/>
    <property type="evidence" value="ECO:0007669"/>
    <property type="project" value="UniProtKB-KW"/>
</dbReference>
<comment type="cofactor">
    <cofactor evidence="4">
        <name>Zn(2+)</name>
        <dbReference type="ChEBI" id="CHEBI:29105"/>
    </cofactor>
</comment>
<keyword evidence="1 4" id="KW-0479">Metal-binding</keyword>
<organism evidence="6 7">
    <name type="scientific">Candidatus Desantisbacteria bacterium CG_4_10_14_0_8_um_filter_48_22</name>
    <dbReference type="NCBI Taxonomy" id="1974543"/>
    <lineage>
        <taxon>Bacteria</taxon>
        <taxon>Candidatus Desantisiibacteriota</taxon>
    </lineage>
</organism>
<dbReference type="Proteomes" id="UP000229307">
    <property type="component" value="Unassembled WGS sequence"/>
</dbReference>
<sequence length="346" mass="37202">MKAAVLEELNKIVIKDIPKPVIEKGGMLVKVKACAVCGSDIRIFHYGNPRVKTPQVIGHEVAGDVVEAGAEVKAFSVGDRVAIGADVPCGSCVFCRNGMGNNCRINYAIGYQFQGGFAEYIPLNATTVKYGPVHKIPSGLSYEEAALAEPLACCINGLELSQVKLGDSVVVIGAGPIGCMLVIMAKVMGAKKVMIAQRSKKRLELARSTPADVVISTTEEDLVKRVMEETEGRGADVVMVACASPEAQEDAIRIVANRGRVNYFGGLPKGTRNISIDSNIIHYKEAYIHGSHGSIPRQHKTALDIIASGKIKIKDMISRRFPLDRTLDAFAAVENREGMKVIVENP</sequence>
<comment type="caution">
    <text evidence="6">The sequence shown here is derived from an EMBL/GenBank/DDBJ whole genome shotgun (WGS) entry which is preliminary data.</text>
</comment>
<dbReference type="SUPFAM" id="SSF50129">
    <property type="entry name" value="GroES-like"/>
    <property type="match status" value="1"/>
</dbReference>
<gene>
    <name evidence="6" type="ORF">COY52_12710</name>
</gene>
<keyword evidence="3" id="KW-0560">Oxidoreductase</keyword>
<evidence type="ECO:0000313" key="6">
    <source>
        <dbReference type="EMBL" id="PIZ14446.1"/>
    </source>
</evidence>
<proteinExistence type="inferred from homology"/>
<dbReference type="SUPFAM" id="SSF51735">
    <property type="entry name" value="NAD(P)-binding Rossmann-fold domains"/>
    <property type="match status" value="1"/>
</dbReference>
<name>A0A2M7S4F2_9BACT</name>
<dbReference type="CDD" id="cd08235">
    <property type="entry name" value="iditol_2_DH_like"/>
    <property type="match status" value="1"/>
</dbReference>
<dbReference type="InterPro" id="IPR050129">
    <property type="entry name" value="Zn_alcohol_dh"/>
</dbReference>
<evidence type="ECO:0000256" key="1">
    <source>
        <dbReference type="ARBA" id="ARBA00022723"/>
    </source>
</evidence>
<dbReference type="InterPro" id="IPR013149">
    <property type="entry name" value="ADH-like_C"/>
</dbReference>
<dbReference type="InterPro" id="IPR002328">
    <property type="entry name" value="ADH_Zn_CS"/>
</dbReference>
<dbReference type="Gene3D" id="3.90.180.10">
    <property type="entry name" value="Medium-chain alcohol dehydrogenases, catalytic domain"/>
    <property type="match status" value="1"/>
</dbReference>
<evidence type="ECO:0000256" key="4">
    <source>
        <dbReference type="RuleBase" id="RU361277"/>
    </source>
</evidence>
<protein>
    <submittedName>
        <fullName evidence="6">L-threonine 3-dehydrogenase</fullName>
    </submittedName>
</protein>
<dbReference type="PANTHER" id="PTHR43401:SF2">
    <property type="entry name" value="L-THREONINE 3-DEHYDROGENASE"/>
    <property type="match status" value="1"/>
</dbReference>
<dbReference type="InterPro" id="IPR013154">
    <property type="entry name" value="ADH-like_N"/>
</dbReference>
<dbReference type="InterPro" id="IPR020843">
    <property type="entry name" value="ER"/>
</dbReference>
<evidence type="ECO:0000256" key="3">
    <source>
        <dbReference type="ARBA" id="ARBA00023002"/>
    </source>
</evidence>
<reference evidence="7" key="1">
    <citation type="submission" date="2017-09" db="EMBL/GenBank/DDBJ databases">
        <title>Depth-based differentiation of microbial function through sediment-hosted aquifers and enrichment of novel symbionts in the deep terrestrial subsurface.</title>
        <authorList>
            <person name="Probst A.J."/>
            <person name="Ladd B."/>
            <person name="Jarett J.K."/>
            <person name="Geller-Mcgrath D.E."/>
            <person name="Sieber C.M.K."/>
            <person name="Emerson J.B."/>
            <person name="Anantharaman K."/>
            <person name="Thomas B.C."/>
            <person name="Malmstrom R."/>
            <person name="Stieglmeier M."/>
            <person name="Klingl A."/>
            <person name="Woyke T."/>
            <person name="Ryan C.M."/>
            <person name="Banfield J.F."/>
        </authorList>
    </citation>
    <scope>NUCLEOTIDE SEQUENCE [LARGE SCALE GENOMIC DNA]</scope>
</reference>
<comment type="similarity">
    <text evidence="4">Belongs to the zinc-containing alcohol dehydrogenase family.</text>
</comment>
<dbReference type="EMBL" id="PFMR01000353">
    <property type="protein sequence ID" value="PIZ14446.1"/>
    <property type="molecule type" value="Genomic_DNA"/>
</dbReference>
<dbReference type="PROSITE" id="PS00059">
    <property type="entry name" value="ADH_ZINC"/>
    <property type="match status" value="1"/>
</dbReference>
<feature type="domain" description="Enoyl reductase (ER)" evidence="5">
    <location>
        <begin position="7"/>
        <end position="343"/>
    </location>
</feature>
<dbReference type="GO" id="GO:0008270">
    <property type="term" value="F:zinc ion binding"/>
    <property type="evidence" value="ECO:0007669"/>
    <property type="project" value="InterPro"/>
</dbReference>
<evidence type="ECO:0000259" key="5">
    <source>
        <dbReference type="SMART" id="SM00829"/>
    </source>
</evidence>